<feature type="region of interest" description="Disordered" evidence="7">
    <location>
        <begin position="233"/>
        <end position="316"/>
    </location>
</feature>
<keyword evidence="5" id="KW-0804">Transcription</keyword>
<evidence type="ECO:0000256" key="3">
    <source>
        <dbReference type="ARBA" id="ARBA00023054"/>
    </source>
</evidence>
<organism evidence="9">
    <name type="scientific">Hemiselmis andersenii</name>
    <name type="common">Cryptophyte alga</name>
    <dbReference type="NCBI Taxonomy" id="464988"/>
    <lineage>
        <taxon>Eukaryota</taxon>
        <taxon>Cryptophyceae</taxon>
        <taxon>Cryptomonadales</taxon>
        <taxon>Hemiselmidaceae</taxon>
        <taxon>Hemiselmis</taxon>
    </lineage>
</organism>
<proteinExistence type="predicted"/>
<dbReference type="GO" id="GO:0003677">
    <property type="term" value="F:DNA binding"/>
    <property type="evidence" value="ECO:0007669"/>
    <property type="project" value="UniProtKB-KW"/>
</dbReference>
<reference evidence="9" key="1">
    <citation type="submission" date="2021-01" db="EMBL/GenBank/DDBJ databases">
        <authorList>
            <person name="Corre E."/>
            <person name="Pelletier E."/>
            <person name="Niang G."/>
            <person name="Scheremetjew M."/>
            <person name="Finn R."/>
            <person name="Kale V."/>
            <person name="Holt S."/>
            <person name="Cochrane G."/>
            <person name="Meng A."/>
            <person name="Brown T."/>
            <person name="Cohen L."/>
        </authorList>
    </citation>
    <scope>NUCLEOTIDE SEQUENCE</scope>
    <source>
        <strain evidence="9">CCMP644</strain>
    </source>
</reference>
<dbReference type="EMBL" id="HBFX01000714">
    <property type="protein sequence ID" value="CAD8945900.1"/>
    <property type="molecule type" value="Transcribed_RNA"/>
</dbReference>
<dbReference type="GO" id="GO:0003700">
    <property type="term" value="F:DNA-binding transcription factor activity"/>
    <property type="evidence" value="ECO:0007669"/>
    <property type="project" value="InterPro"/>
</dbReference>
<evidence type="ECO:0000256" key="5">
    <source>
        <dbReference type="ARBA" id="ARBA00023163"/>
    </source>
</evidence>
<feature type="region of interest" description="Disordered" evidence="7">
    <location>
        <begin position="86"/>
        <end position="161"/>
    </location>
</feature>
<evidence type="ECO:0000256" key="2">
    <source>
        <dbReference type="ARBA" id="ARBA00023015"/>
    </source>
</evidence>
<dbReference type="PANTHER" id="PTHR46373">
    <property type="entry name" value="PROTEIN RKD4"/>
    <property type="match status" value="1"/>
</dbReference>
<evidence type="ECO:0000256" key="4">
    <source>
        <dbReference type="ARBA" id="ARBA00023125"/>
    </source>
</evidence>
<comment type="function">
    <text evidence="1">Putative transcription factor.</text>
</comment>
<evidence type="ECO:0000256" key="6">
    <source>
        <dbReference type="ARBA" id="ARBA00023242"/>
    </source>
</evidence>
<evidence type="ECO:0000256" key="1">
    <source>
        <dbReference type="ARBA" id="ARBA00004049"/>
    </source>
</evidence>
<evidence type="ECO:0000259" key="8">
    <source>
        <dbReference type="PROSITE" id="PS51519"/>
    </source>
</evidence>
<gene>
    <name evidence="9" type="ORF">HAND00432_LOCUS417</name>
</gene>
<sequence>MFHAFDLRQGGLLEKIPGHATSLSLPALFPPAASGVPLGGQDWRLAMAREAIDAANLMNKSEQPVSSSTDLDMSIGAAALMELAQGAGRASEKQEPKVECPPKEDIPAPGPSELVRGANTAGVQAHDTRTRRPVPAPAPTTTVAHRATKGGGGRTGPQPAGQTLAAGEVHVVLPRRKAGEVDAPERDAVVVTAEVLESLFHHPLAVASRKLGLSATTIKKLCRRLGIRTWPYKSPFRAPRAPPPSGGGARAPGRRGGEKRRGSAESVATDGEEARSTPSPTMTAPSETGDRPAELLSEGDCTPGSPAREAPSGAGRPVLMSISSILMQQSPAQARWEGVPAAARSLVA</sequence>
<dbReference type="PANTHER" id="PTHR46373:SF2">
    <property type="entry name" value="RWP-RK DOMAIN-CONTAINING PROTEIN"/>
    <property type="match status" value="1"/>
</dbReference>
<protein>
    <recommendedName>
        <fullName evidence="8">RWP-RK domain-containing protein</fullName>
    </recommendedName>
</protein>
<keyword evidence="3" id="KW-0175">Coiled coil</keyword>
<name>A0A7S1DDH0_HEMAN</name>
<feature type="compositionally biased region" description="Basic and acidic residues" evidence="7">
    <location>
        <begin position="90"/>
        <end position="106"/>
    </location>
</feature>
<dbReference type="InterPro" id="IPR003035">
    <property type="entry name" value="RWP-RK_dom"/>
</dbReference>
<dbReference type="Pfam" id="PF02042">
    <property type="entry name" value="RWP-RK"/>
    <property type="match status" value="1"/>
</dbReference>
<evidence type="ECO:0000313" key="9">
    <source>
        <dbReference type="EMBL" id="CAD8945900.1"/>
    </source>
</evidence>
<evidence type="ECO:0000256" key="7">
    <source>
        <dbReference type="SAM" id="MobiDB-lite"/>
    </source>
</evidence>
<keyword evidence="4" id="KW-0238">DNA-binding</keyword>
<feature type="compositionally biased region" description="Polar residues" evidence="7">
    <location>
        <begin position="276"/>
        <end position="286"/>
    </location>
</feature>
<keyword evidence="6" id="KW-0539">Nucleus</keyword>
<dbReference type="PROSITE" id="PS51519">
    <property type="entry name" value="RWP_RK"/>
    <property type="match status" value="1"/>
</dbReference>
<dbReference type="InterPro" id="IPR044607">
    <property type="entry name" value="RKD-like"/>
</dbReference>
<feature type="domain" description="RWP-RK" evidence="8">
    <location>
        <begin position="174"/>
        <end position="260"/>
    </location>
</feature>
<dbReference type="AlphaFoldDB" id="A0A7S1DDH0"/>
<accession>A0A7S1DDH0</accession>
<keyword evidence="2" id="KW-0805">Transcription regulation</keyword>